<reference evidence="1 2" key="1">
    <citation type="submission" date="2012-02" db="EMBL/GenBank/DDBJ databases">
        <title>Complete genome sequence of Phycisphaera mikurensis NBRC 102666.</title>
        <authorList>
            <person name="Ankai A."/>
            <person name="Hosoyama A."/>
            <person name="Terui Y."/>
            <person name="Sekine M."/>
            <person name="Fukai R."/>
            <person name="Kato Y."/>
            <person name="Nakamura S."/>
            <person name="Yamada-Narita S."/>
            <person name="Kawakoshi A."/>
            <person name="Fukunaga Y."/>
            <person name="Yamazaki S."/>
            <person name="Fujita N."/>
        </authorList>
    </citation>
    <scope>NUCLEOTIDE SEQUENCE [LARGE SCALE GENOMIC DNA]</scope>
    <source>
        <strain evidence="2">NBRC 102666 / KCTC 22515 / FYK2301M01</strain>
    </source>
</reference>
<proteinExistence type="predicted"/>
<sequence length="239" mass="24252">MVIEDFAEFNPTTQVVDPSFGIFRSGVGPAGSGSNGGAVSGTTAISSTPWDFTPGGGTSYVNNLSITDDNLFGGGLNYGVPTAWTLRHIANGGAPSAANLVSAAGGVGSVGFYLQTTSPDLSVRIALDETGGSGGTEGSVAQDVIADGEYHLYQWSLADAAQWNPLFGASNGELDGTTYTIDSIVFYDLGAEDGSTSDFNLAYVVADNTGPLVNVVPEPVGLLALGLAGFGLLGRRRAG</sequence>
<protein>
    <recommendedName>
        <fullName evidence="3">PEP-CTERM protein-sorting domain-containing protein</fullName>
    </recommendedName>
</protein>
<organism evidence="1 2">
    <name type="scientific">Phycisphaera mikurensis (strain NBRC 102666 / KCTC 22515 / FYK2301M01)</name>
    <dbReference type="NCBI Taxonomy" id="1142394"/>
    <lineage>
        <taxon>Bacteria</taxon>
        <taxon>Pseudomonadati</taxon>
        <taxon>Planctomycetota</taxon>
        <taxon>Phycisphaerae</taxon>
        <taxon>Phycisphaerales</taxon>
        <taxon>Phycisphaeraceae</taxon>
        <taxon>Phycisphaera</taxon>
    </lineage>
</organism>
<dbReference type="AlphaFoldDB" id="I0IDV7"/>
<dbReference type="EMBL" id="AP012338">
    <property type="protein sequence ID" value="BAM03445.1"/>
    <property type="molecule type" value="Genomic_DNA"/>
</dbReference>
<keyword evidence="2" id="KW-1185">Reference proteome</keyword>
<gene>
    <name evidence="1" type="ordered locus">PSMK_12860</name>
</gene>
<dbReference type="KEGG" id="phm:PSMK_12860"/>
<evidence type="ECO:0000313" key="1">
    <source>
        <dbReference type="EMBL" id="BAM03445.1"/>
    </source>
</evidence>
<dbReference type="Proteomes" id="UP000007881">
    <property type="component" value="Chromosome"/>
</dbReference>
<accession>I0IDV7</accession>
<dbReference type="HOGENOM" id="CLU_1160242_0_0_0"/>
<name>I0IDV7_PHYMF</name>
<evidence type="ECO:0008006" key="3">
    <source>
        <dbReference type="Google" id="ProtNLM"/>
    </source>
</evidence>
<evidence type="ECO:0000313" key="2">
    <source>
        <dbReference type="Proteomes" id="UP000007881"/>
    </source>
</evidence>